<protein>
    <submittedName>
        <fullName evidence="2">Uncharacterized protein</fullName>
    </submittedName>
</protein>
<dbReference type="EMBL" id="AGNL01023581">
    <property type="protein sequence ID" value="EJK59119.1"/>
    <property type="molecule type" value="Genomic_DNA"/>
</dbReference>
<sequence>MGMLSGHGGLARGRASVIKSLKTHDGDHGGAGYQGEGTVDELAAGKGGSLGSTKGAGLDERASFGPGRRPPPELALGLLSSSAPSSAPSPSGDMCPGRVDQRHSGSLPPSRVTPITSVLSFPDAHGHPGGRWARLLWLLWTHAGTSFLASGLAAATFCPGRVDQRHSLLTSSATPTTVRPPSPTRSPLVGRSIGSYYVSGLGDDVGWDDAT</sequence>
<comment type="caution">
    <text evidence="2">The sequence shown here is derived from an EMBL/GenBank/DDBJ whole genome shotgun (WGS) entry which is preliminary data.</text>
</comment>
<dbReference type="AlphaFoldDB" id="K0S2S7"/>
<feature type="compositionally biased region" description="Low complexity" evidence="1">
    <location>
        <begin position="74"/>
        <end position="91"/>
    </location>
</feature>
<proteinExistence type="predicted"/>
<evidence type="ECO:0000313" key="3">
    <source>
        <dbReference type="Proteomes" id="UP000266841"/>
    </source>
</evidence>
<name>K0S2S7_THAOC</name>
<reference evidence="2 3" key="1">
    <citation type="journal article" date="2012" name="Genome Biol.">
        <title>Genome and low-iron response of an oceanic diatom adapted to chronic iron limitation.</title>
        <authorList>
            <person name="Lommer M."/>
            <person name="Specht M."/>
            <person name="Roy A.S."/>
            <person name="Kraemer L."/>
            <person name="Andreson R."/>
            <person name="Gutowska M.A."/>
            <person name="Wolf J."/>
            <person name="Bergner S.V."/>
            <person name="Schilhabel M.B."/>
            <person name="Klostermeier U.C."/>
            <person name="Beiko R.G."/>
            <person name="Rosenstiel P."/>
            <person name="Hippler M."/>
            <person name="Laroche J."/>
        </authorList>
    </citation>
    <scope>NUCLEOTIDE SEQUENCE [LARGE SCALE GENOMIC DNA]</scope>
    <source>
        <strain evidence="2 3">CCMP1005</strain>
    </source>
</reference>
<evidence type="ECO:0000313" key="2">
    <source>
        <dbReference type="EMBL" id="EJK59119.1"/>
    </source>
</evidence>
<feature type="region of interest" description="Disordered" evidence="1">
    <location>
        <begin position="22"/>
        <end position="111"/>
    </location>
</feature>
<gene>
    <name evidence="2" type="ORF">THAOC_20696</name>
</gene>
<evidence type="ECO:0000256" key="1">
    <source>
        <dbReference type="SAM" id="MobiDB-lite"/>
    </source>
</evidence>
<organism evidence="2 3">
    <name type="scientific">Thalassiosira oceanica</name>
    <name type="common">Marine diatom</name>
    <dbReference type="NCBI Taxonomy" id="159749"/>
    <lineage>
        <taxon>Eukaryota</taxon>
        <taxon>Sar</taxon>
        <taxon>Stramenopiles</taxon>
        <taxon>Ochrophyta</taxon>
        <taxon>Bacillariophyta</taxon>
        <taxon>Coscinodiscophyceae</taxon>
        <taxon>Thalassiosirophycidae</taxon>
        <taxon>Thalassiosirales</taxon>
        <taxon>Thalassiosiraceae</taxon>
        <taxon>Thalassiosira</taxon>
    </lineage>
</organism>
<dbReference type="Proteomes" id="UP000266841">
    <property type="component" value="Unassembled WGS sequence"/>
</dbReference>
<keyword evidence="3" id="KW-1185">Reference proteome</keyword>
<accession>K0S2S7</accession>